<dbReference type="Gene3D" id="1.10.150.130">
    <property type="match status" value="1"/>
</dbReference>
<protein>
    <submittedName>
        <fullName evidence="6">Tyrosine-type recombinase/integrase</fullName>
    </submittedName>
</protein>
<evidence type="ECO:0000256" key="1">
    <source>
        <dbReference type="ARBA" id="ARBA00004496"/>
    </source>
</evidence>
<dbReference type="Pfam" id="PF00589">
    <property type="entry name" value="Phage_integrase"/>
    <property type="match status" value="1"/>
</dbReference>
<dbReference type="SUPFAM" id="SSF56349">
    <property type="entry name" value="DNA breaking-rejoining enzymes"/>
    <property type="match status" value="1"/>
</dbReference>
<dbReference type="PANTHER" id="PTHR30349:SF77">
    <property type="entry name" value="TYROSINE RECOMBINASE XERC"/>
    <property type="match status" value="1"/>
</dbReference>
<dbReference type="PANTHER" id="PTHR30349">
    <property type="entry name" value="PHAGE INTEGRASE-RELATED"/>
    <property type="match status" value="1"/>
</dbReference>
<gene>
    <name evidence="6" type="ORF">MFMK1_001632</name>
</gene>
<dbReference type="InterPro" id="IPR010998">
    <property type="entry name" value="Integrase_recombinase_N"/>
</dbReference>
<sequence length="255" mass="29025">MIGLDFIKSIELNDMYNFISHCQIELNSSHGTRARKIVSIRQFWKYLKTKAHLIDNNIAEELETPKLPKRIPKYLNLEESVRLLIESKGSPRDHCILTIFLNCALRLSELTSLNIGQVSGEVLTVVGKGNKERKIFLTPATKKSLNSWLQIRQTLNTETPALFISRNNNRITTRAVQNIVKKYVTAAGLDPHSISTHKLRHTAATLMYKYGRVDLRSLQQILGHESVATTEIYTHIDEQQLQSAVNSNPLAMMFN</sequence>
<keyword evidence="4" id="KW-0233">DNA recombination</keyword>
<organism evidence="6 7">
    <name type="scientific">Metallumcola ferriviriculae</name>
    <dbReference type="NCBI Taxonomy" id="3039180"/>
    <lineage>
        <taxon>Bacteria</taxon>
        <taxon>Bacillati</taxon>
        <taxon>Bacillota</taxon>
        <taxon>Clostridia</taxon>
        <taxon>Neomoorellales</taxon>
        <taxon>Desulfitibacteraceae</taxon>
        <taxon>Metallumcola</taxon>
    </lineage>
</organism>
<proteinExistence type="predicted"/>
<dbReference type="Proteomes" id="UP001329915">
    <property type="component" value="Chromosome"/>
</dbReference>
<comment type="subcellular location">
    <subcellularLocation>
        <location evidence="1">Cytoplasm</location>
    </subcellularLocation>
</comment>
<dbReference type="InterPro" id="IPR013762">
    <property type="entry name" value="Integrase-like_cat_sf"/>
</dbReference>
<evidence type="ECO:0000313" key="7">
    <source>
        <dbReference type="Proteomes" id="UP001329915"/>
    </source>
</evidence>
<evidence type="ECO:0000313" key="6">
    <source>
        <dbReference type="EMBL" id="WRO21811.1"/>
    </source>
</evidence>
<dbReference type="Gene3D" id="1.10.443.10">
    <property type="entry name" value="Intergrase catalytic core"/>
    <property type="match status" value="1"/>
</dbReference>
<dbReference type="PROSITE" id="PS51898">
    <property type="entry name" value="TYR_RECOMBINASE"/>
    <property type="match status" value="1"/>
</dbReference>
<keyword evidence="2" id="KW-0229">DNA integration</keyword>
<evidence type="ECO:0000256" key="3">
    <source>
        <dbReference type="ARBA" id="ARBA00023125"/>
    </source>
</evidence>
<keyword evidence="3" id="KW-0238">DNA-binding</keyword>
<accession>A0AAU0UNL4</accession>
<keyword evidence="7" id="KW-1185">Reference proteome</keyword>
<dbReference type="RefSeq" id="WP_366924640.1">
    <property type="nucleotide sequence ID" value="NZ_CP121694.1"/>
</dbReference>
<evidence type="ECO:0000256" key="2">
    <source>
        <dbReference type="ARBA" id="ARBA00022908"/>
    </source>
</evidence>
<dbReference type="GO" id="GO:0005737">
    <property type="term" value="C:cytoplasm"/>
    <property type="evidence" value="ECO:0007669"/>
    <property type="project" value="UniProtKB-SubCell"/>
</dbReference>
<feature type="domain" description="Tyr recombinase" evidence="5">
    <location>
        <begin position="70"/>
        <end position="246"/>
    </location>
</feature>
<dbReference type="KEGG" id="dbc:MFMK1_001632"/>
<name>A0AAU0UNL4_9FIRM</name>
<dbReference type="EMBL" id="CP121694">
    <property type="protein sequence ID" value="WRO21811.1"/>
    <property type="molecule type" value="Genomic_DNA"/>
</dbReference>
<dbReference type="InterPro" id="IPR002104">
    <property type="entry name" value="Integrase_catalytic"/>
</dbReference>
<dbReference type="GO" id="GO:0015074">
    <property type="term" value="P:DNA integration"/>
    <property type="evidence" value="ECO:0007669"/>
    <property type="project" value="UniProtKB-KW"/>
</dbReference>
<dbReference type="GO" id="GO:0003677">
    <property type="term" value="F:DNA binding"/>
    <property type="evidence" value="ECO:0007669"/>
    <property type="project" value="UniProtKB-KW"/>
</dbReference>
<dbReference type="GO" id="GO:0006310">
    <property type="term" value="P:DNA recombination"/>
    <property type="evidence" value="ECO:0007669"/>
    <property type="project" value="UniProtKB-KW"/>
</dbReference>
<dbReference type="AlphaFoldDB" id="A0AAU0UNL4"/>
<evidence type="ECO:0000256" key="4">
    <source>
        <dbReference type="ARBA" id="ARBA00023172"/>
    </source>
</evidence>
<dbReference type="InterPro" id="IPR050090">
    <property type="entry name" value="Tyrosine_recombinase_XerCD"/>
</dbReference>
<dbReference type="InterPro" id="IPR011010">
    <property type="entry name" value="DNA_brk_join_enz"/>
</dbReference>
<evidence type="ECO:0000259" key="5">
    <source>
        <dbReference type="PROSITE" id="PS51898"/>
    </source>
</evidence>
<reference evidence="6 7" key="1">
    <citation type="submission" date="2023-04" db="EMBL/GenBank/DDBJ databases">
        <authorList>
            <person name="Hsu D."/>
        </authorList>
    </citation>
    <scope>NUCLEOTIDE SEQUENCE [LARGE SCALE GENOMIC DNA]</scope>
    <source>
        <strain evidence="6 7">MK1</strain>
    </source>
</reference>